<feature type="region of interest" description="Disordered" evidence="2">
    <location>
        <begin position="62"/>
        <end position="137"/>
    </location>
</feature>
<keyword evidence="1" id="KW-0479">Metal-binding</keyword>
<dbReference type="InterPro" id="IPR036236">
    <property type="entry name" value="Znf_C2H2_sf"/>
</dbReference>
<accession>Q0D070</accession>
<dbReference type="OrthoDB" id="654211at2759"/>
<feature type="compositionally biased region" description="Basic residues" evidence="2">
    <location>
        <begin position="109"/>
        <end position="126"/>
    </location>
</feature>
<dbReference type="Gene3D" id="3.30.160.60">
    <property type="entry name" value="Classic Zinc Finger"/>
    <property type="match status" value="1"/>
</dbReference>
<dbReference type="GO" id="GO:0008270">
    <property type="term" value="F:zinc ion binding"/>
    <property type="evidence" value="ECO:0007669"/>
    <property type="project" value="UniProtKB-KW"/>
</dbReference>
<dbReference type="STRING" id="341663.Q0D070"/>
<dbReference type="Proteomes" id="UP000007963">
    <property type="component" value="Unassembled WGS sequence"/>
</dbReference>
<evidence type="ECO:0000313" key="5">
    <source>
        <dbReference type="Proteomes" id="UP000007963"/>
    </source>
</evidence>
<protein>
    <recommendedName>
        <fullName evidence="3">C2H2-type domain-containing protein</fullName>
    </recommendedName>
</protein>
<evidence type="ECO:0000313" key="4">
    <source>
        <dbReference type="EMBL" id="EAU39310.1"/>
    </source>
</evidence>
<dbReference type="EMBL" id="CH476594">
    <property type="protein sequence ID" value="EAU39310.1"/>
    <property type="molecule type" value="Genomic_DNA"/>
</dbReference>
<dbReference type="HOGENOM" id="CLU_1383887_0_0_1"/>
<dbReference type="Pfam" id="PF00096">
    <property type="entry name" value="zf-C2H2"/>
    <property type="match status" value="1"/>
</dbReference>
<gene>
    <name evidence="4" type="ORF">ATEG_00664</name>
</gene>
<organism evidence="4 5">
    <name type="scientific">Aspergillus terreus (strain NIH 2624 / FGSC A1156)</name>
    <dbReference type="NCBI Taxonomy" id="341663"/>
    <lineage>
        <taxon>Eukaryota</taxon>
        <taxon>Fungi</taxon>
        <taxon>Dikarya</taxon>
        <taxon>Ascomycota</taxon>
        <taxon>Pezizomycotina</taxon>
        <taxon>Eurotiomycetes</taxon>
        <taxon>Eurotiomycetidae</taxon>
        <taxon>Eurotiales</taxon>
        <taxon>Aspergillaceae</taxon>
        <taxon>Aspergillus</taxon>
        <taxon>Aspergillus subgen. Circumdati</taxon>
    </lineage>
</organism>
<sequence>MDGRSGNFAWGSPECWYGEDNSMPPDTVDPSSIFDPFLFDISLFDQCPTGLFELDTSAATALAPAPASTEPNGDAPQSLMPPASTEGATANHHPPTGGNVDNTPNHLIPAHRGRTGARARRSRRNSASKSRSSTQRFRCDRNGCDYTGTFGRKAELMRHIESKHVNPGAHKCPAPGCGRVFNRKDNLEEHMRVHLPK</sequence>
<dbReference type="PROSITE" id="PS00028">
    <property type="entry name" value="ZINC_FINGER_C2H2_1"/>
    <property type="match status" value="1"/>
</dbReference>
<evidence type="ECO:0000259" key="3">
    <source>
        <dbReference type="PROSITE" id="PS50157"/>
    </source>
</evidence>
<proteinExistence type="predicted"/>
<dbReference type="VEuPathDB" id="FungiDB:ATEG_00664"/>
<name>Q0D070_ASPTN</name>
<dbReference type="RefSeq" id="XP_001210750.1">
    <property type="nucleotide sequence ID" value="XM_001210750.1"/>
</dbReference>
<feature type="domain" description="C2H2-type" evidence="3">
    <location>
        <begin position="170"/>
        <end position="197"/>
    </location>
</feature>
<reference evidence="5" key="1">
    <citation type="submission" date="2005-09" db="EMBL/GenBank/DDBJ databases">
        <title>Annotation of the Aspergillus terreus NIH2624 genome.</title>
        <authorList>
            <person name="Birren B.W."/>
            <person name="Lander E.S."/>
            <person name="Galagan J.E."/>
            <person name="Nusbaum C."/>
            <person name="Devon K."/>
            <person name="Henn M."/>
            <person name="Ma L.-J."/>
            <person name="Jaffe D.B."/>
            <person name="Butler J."/>
            <person name="Alvarez P."/>
            <person name="Gnerre S."/>
            <person name="Grabherr M."/>
            <person name="Kleber M."/>
            <person name="Mauceli E.W."/>
            <person name="Brockman W."/>
            <person name="Rounsley S."/>
            <person name="Young S.K."/>
            <person name="LaButti K."/>
            <person name="Pushparaj V."/>
            <person name="DeCaprio D."/>
            <person name="Crawford M."/>
            <person name="Koehrsen M."/>
            <person name="Engels R."/>
            <person name="Montgomery P."/>
            <person name="Pearson M."/>
            <person name="Howarth C."/>
            <person name="Larson L."/>
            <person name="Luoma S."/>
            <person name="White J."/>
            <person name="Alvarado L."/>
            <person name="Kodira C.D."/>
            <person name="Zeng Q."/>
            <person name="Oleary S."/>
            <person name="Yandava C."/>
            <person name="Denning D.W."/>
            <person name="Nierman W.C."/>
            <person name="Milne T."/>
            <person name="Madden K."/>
        </authorList>
    </citation>
    <scope>NUCLEOTIDE SEQUENCE [LARGE SCALE GENOMIC DNA]</scope>
    <source>
        <strain evidence="5">NIH 2624 / FGSC A1156</strain>
    </source>
</reference>
<dbReference type="InterPro" id="IPR013087">
    <property type="entry name" value="Znf_C2H2_type"/>
</dbReference>
<dbReference type="PROSITE" id="PS50157">
    <property type="entry name" value="ZINC_FINGER_C2H2_2"/>
    <property type="match status" value="1"/>
</dbReference>
<feature type="compositionally biased region" description="Low complexity" evidence="2">
    <location>
        <begin position="127"/>
        <end position="136"/>
    </location>
</feature>
<keyword evidence="1" id="KW-0863">Zinc-finger</keyword>
<dbReference type="AlphaFoldDB" id="Q0D070"/>
<keyword evidence="1" id="KW-0862">Zinc</keyword>
<dbReference type="SUPFAM" id="SSF57667">
    <property type="entry name" value="beta-beta-alpha zinc fingers"/>
    <property type="match status" value="1"/>
</dbReference>
<evidence type="ECO:0000256" key="1">
    <source>
        <dbReference type="PROSITE-ProRule" id="PRU00042"/>
    </source>
</evidence>
<evidence type="ECO:0000256" key="2">
    <source>
        <dbReference type="SAM" id="MobiDB-lite"/>
    </source>
</evidence>
<dbReference type="GeneID" id="4355419"/>
<dbReference type="SMART" id="SM00355">
    <property type="entry name" value="ZnF_C2H2"/>
    <property type="match status" value="2"/>
</dbReference>